<dbReference type="GO" id="GO:0016747">
    <property type="term" value="F:acyltransferase activity, transferring groups other than amino-acyl groups"/>
    <property type="evidence" value="ECO:0007669"/>
    <property type="project" value="InterPro"/>
</dbReference>
<evidence type="ECO:0000313" key="3">
    <source>
        <dbReference type="EMBL" id="KAF6232464.1"/>
    </source>
</evidence>
<dbReference type="CDD" id="cd04301">
    <property type="entry name" value="NAT_SF"/>
    <property type="match status" value="1"/>
</dbReference>
<reference evidence="3" key="2">
    <citation type="submission" date="2020-05" db="EMBL/GenBank/DDBJ databases">
        <authorList>
            <person name="Mckenzie S.K."/>
            <person name="Walston R.F."/>
            <person name="Allen J.L."/>
        </authorList>
    </citation>
    <scope>NUCLEOTIDE SEQUENCE</scope>
    <source>
        <strain evidence="3">WasteWater2</strain>
    </source>
</reference>
<proteinExistence type="predicted"/>
<dbReference type="PANTHER" id="PTHR43792:SF1">
    <property type="entry name" value="N-ACETYLTRANSFERASE DOMAIN-CONTAINING PROTEIN"/>
    <property type="match status" value="1"/>
</dbReference>
<dbReference type="InterPro" id="IPR016181">
    <property type="entry name" value="Acyl_CoA_acyltransferase"/>
</dbReference>
<dbReference type="EMBL" id="JACCJC010000048">
    <property type="protein sequence ID" value="KAF6232464.1"/>
    <property type="molecule type" value="Genomic_DNA"/>
</dbReference>
<name>A0A8H6FPT9_9LECA</name>
<feature type="region of interest" description="Disordered" evidence="1">
    <location>
        <begin position="94"/>
        <end position="121"/>
    </location>
</feature>
<accession>A0A8H6FPT9</accession>
<dbReference type="PANTHER" id="PTHR43792">
    <property type="entry name" value="GNAT FAMILY, PUTATIVE (AFU_ORTHOLOGUE AFUA_3G00765)-RELATED-RELATED"/>
    <property type="match status" value="1"/>
</dbReference>
<keyword evidence="5" id="KW-1185">Reference proteome</keyword>
<evidence type="ECO:0000256" key="1">
    <source>
        <dbReference type="SAM" id="MobiDB-lite"/>
    </source>
</evidence>
<dbReference type="SUPFAM" id="SSF55729">
    <property type="entry name" value="Acyl-CoA N-acyltransferases (Nat)"/>
    <property type="match status" value="1"/>
</dbReference>
<feature type="compositionally biased region" description="Basic and acidic residues" evidence="1">
    <location>
        <begin position="94"/>
        <end position="106"/>
    </location>
</feature>
<evidence type="ECO:0000259" key="2">
    <source>
        <dbReference type="Pfam" id="PF13302"/>
    </source>
</evidence>
<dbReference type="InterPro" id="IPR000182">
    <property type="entry name" value="GNAT_dom"/>
</dbReference>
<evidence type="ECO:0000313" key="5">
    <source>
        <dbReference type="Proteomes" id="UP000578531"/>
    </source>
</evidence>
<dbReference type="Proteomes" id="UP000578531">
    <property type="component" value="Unassembled WGS sequence"/>
</dbReference>
<dbReference type="AlphaFoldDB" id="A0A8H6FPT9"/>
<dbReference type="RefSeq" id="XP_037162396.1">
    <property type="nucleotide sequence ID" value="XM_037310715.1"/>
</dbReference>
<evidence type="ECO:0000313" key="4">
    <source>
        <dbReference type="EMBL" id="KAF6232974.1"/>
    </source>
</evidence>
<dbReference type="InterPro" id="IPR051531">
    <property type="entry name" value="N-acetyltransferase"/>
</dbReference>
<organism evidence="3 5">
    <name type="scientific">Letharia columbiana</name>
    <dbReference type="NCBI Taxonomy" id="112416"/>
    <lineage>
        <taxon>Eukaryota</taxon>
        <taxon>Fungi</taxon>
        <taxon>Dikarya</taxon>
        <taxon>Ascomycota</taxon>
        <taxon>Pezizomycotina</taxon>
        <taxon>Lecanoromycetes</taxon>
        <taxon>OSLEUM clade</taxon>
        <taxon>Lecanoromycetidae</taxon>
        <taxon>Lecanorales</taxon>
        <taxon>Lecanorineae</taxon>
        <taxon>Parmeliaceae</taxon>
        <taxon>Letharia</taxon>
    </lineage>
</organism>
<feature type="domain" description="N-acetyltransferase" evidence="2">
    <location>
        <begin position="27"/>
        <end position="195"/>
    </location>
</feature>
<protein>
    <recommendedName>
        <fullName evidence="2">N-acetyltransferase domain-containing protein</fullName>
    </recommendedName>
</protein>
<dbReference type="Pfam" id="PF13302">
    <property type="entry name" value="Acetyltransf_3"/>
    <property type="match status" value="1"/>
</dbReference>
<comment type="caution">
    <text evidence="3">The sequence shown here is derived from an EMBL/GenBank/DDBJ whole genome shotgun (WGS) entry which is preliminary data.</text>
</comment>
<gene>
    <name evidence="4" type="ORF">HO173_008819</name>
    <name evidence="3" type="ORF">HO173_009344</name>
</gene>
<dbReference type="Gene3D" id="3.40.630.30">
    <property type="match status" value="1"/>
</dbReference>
<dbReference type="GeneID" id="59290473"/>
<dbReference type="OrthoDB" id="4072826at2759"/>
<reference evidence="3 5" key="1">
    <citation type="journal article" date="2020" name="Genomics">
        <title>Complete, high-quality genomes from long-read metagenomic sequencing of two wolf lichen thalli reveals enigmatic genome architecture.</title>
        <authorList>
            <person name="McKenzie S.K."/>
            <person name="Walston R.F."/>
            <person name="Allen J.L."/>
        </authorList>
    </citation>
    <scope>NUCLEOTIDE SEQUENCE [LARGE SCALE GENOMIC DNA]</scope>
    <source>
        <strain evidence="3">WasteWater2</strain>
    </source>
</reference>
<dbReference type="EMBL" id="JACCJC010000043">
    <property type="protein sequence ID" value="KAF6232974.1"/>
    <property type="molecule type" value="Genomic_DNA"/>
</dbReference>
<sequence>MAFAQIPAPSDTIMTELSNLNNIITDRLVLRPLRFTDRDVIRFLRFNPQVVAACLAHRKAETEAEFDAFLERLMEGGKCVSHCVELRVSSQSEGEKVEAKEQKLTQDEGNEPNSADKEHRENHIIGVMGAHRVPEIGYMFLPEYWGKGYATEALKAWMEWYWIAYPGGHVEREYLNAITWPEAVGSQNVLQKCGFMFLHNIQQEMDKNGETEEKEDKGKEFVMLNLWIAGRPPSRRNSLASS</sequence>